<accession>A0ABT1KGS7</accession>
<reference evidence="1" key="1">
    <citation type="submission" date="2022-06" db="EMBL/GenBank/DDBJ databases">
        <title>Genomic Encyclopedia of Type Strains, Phase III (KMG-III): the genomes of soil and plant-associated and newly described type strains.</title>
        <authorList>
            <person name="Whitman W."/>
        </authorList>
    </citation>
    <scope>NUCLEOTIDE SEQUENCE</scope>
    <source>
        <strain evidence="1">CPCC 202695</strain>
    </source>
</reference>
<comment type="caution">
    <text evidence="1">The sequence shown here is derived from an EMBL/GenBank/DDBJ whole genome shotgun (WGS) entry which is preliminary data.</text>
</comment>
<gene>
    <name evidence="1" type="ORF">BCL57_000221</name>
</gene>
<evidence type="ECO:0000313" key="2">
    <source>
        <dbReference type="Proteomes" id="UP000893823"/>
    </source>
</evidence>
<evidence type="ECO:0008006" key="3">
    <source>
        <dbReference type="Google" id="ProtNLM"/>
    </source>
</evidence>
<dbReference type="Proteomes" id="UP000893823">
    <property type="component" value="Unassembled WGS sequence"/>
</dbReference>
<organism evidence="1 2">
    <name type="scientific">Agromyces flavus</name>
    <dbReference type="NCBI Taxonomy" id="589382"/>
    <lineage>
        <taxon>Bacteria</taxon>
        <taxon>Bacillati</taxon>
        <taxon>Actinomycetota</taxon>
        <taxon>Actinomycetes</taxon>
        <taxon>Micrococcales</taxon>
        <taxon>Microbacteriaceae</taxon>
        <taxon>Agromyces</taxon>
    </lineage>
</organism>
<name>A0ABT1KGS7_9MICO</name>
<proteinExistence type="predicted"/>
<dbReference type="RefSeq" id="WP_092672044.1">
    <property type="nucleotide sequence ID" value="NZ_BMDN01000001.1"/>
</dbReference>
<evidence type="ECO:0000313" key="1">
    <source>
        <dbReference type="EMBL" id="MCP2366079.1"/>
    </source>
</evidence>
<protein>
    <recommendedName>
        <fullName evidence="3">SnoaL-like domain-containing protein</fullName>
    </recommendedName>
</protein>
<keyword evidence="2" id="KW-1185">Reference proteome</keyword>
<sequence>MLRPDDAAARLLLALDPRDDVALAGLLDARVRLTIDSGDSSGGERTGRTAVARELVARLLHHPDAALEIVHVNGAPGLAIRRPNGDVTGLISLRSGWRGRIVELWVTTAPGKLACWNRVGGN</sequence>
<dbReference type="EMBL" id="SODL02000001">
    <property type="protein sequence ID" value="MCP2366079.1"/>
    <property type="molecule type" value="Genomic_DNA"/>
</dbReference>